<dbReference type="Gene3D" id="3.60.21.10">
    <property type="match status" value="1"/>
</dbReference>
<proteinExistence type="predicted"/>
<dbReference type="InterPro" id="IPR029052">
    <property type="entry name" value="Metallo-depent_PP-like"/>
</dbReference>
<keyword evidence="1" id="KW-0812">Transmembrane</keyword>
<reference evidence="3" key="2">
    <citation type="journal article" date="2021" name="PeerJ">
        <title>Extensive microbial diversity within the chicken gut microbiome revealed by metagenomics and culture.</title>
        <authorList>
            <person name="Gilroy R."/>
            <person name="Ravi A."/>
            <person name="Getino M."/>
            <person name="Pursley I."/>
            <person name="Horton D.L."/>
            <person name="Alikhan N.F."/>
            <person name="Baker D."/>
            <person name="Gharbi K."/>
            <person name="Hall N."/>
            <person name="Watson M."/>
            <person name="Adriaenssens E.M."/>
            <person name="Foster-Nyarko E."/>
            <person name="Jarju S."/>
            <person name="Secka A."/>
            <person name="Antonio M."/>
            <person name="Oren A."/>
            <person name="Chaudhuri R.R."/>
            <person name="La Ragione R."/>
            <person name="Hildebrand F."/>
            <person name="Pallen M.J."/>
        </authorList>
    </citation>
    <scope>NUCLEOTIDE SEQUENCE</scope>
    <source>
        <strain evidence="3">23406</strain>
    </source>
</reference>
<dbReference type="AlphaFoldDB" id="A0A9D1NCU6"/>
<dbReference type="EMBL" id="DVOH01000028">
    <property type="protein sequence ID" value="HIV00277.1"/>
    <property type="molecule type" value="Genomic_DNA"/>
</dbReference>
<evidence type="ECO:0000313" key="4">
    <source>
        <dbReference type="Proteomes" id="UP000886891"/>
    </source>
</evidence>
<feature type="transmembrane region" description="Helical" evidence="1">
    <location>
        <begin position="124"/>
        <end position="144"/>
    </location>
</feature>
<sequence>MAALRSFFSRKSVLLTVWMFASVAPWLFYICRTGQVFIDIVLFKGFSSSLFALMIASAISATVLAFLRIRSSRLKDARLLPSPFLGWSVASFVLTFVFTVVWIASLATMGKESSPVALRMLLPTLPIGAAVIAAVFFALFFPALSSPKLRTAIAVVTIAALLFGTIGTLYPLSKFRFLADPMVLDTGKGYSIVFATNTSGTGFVRYDYGGKTYTLYDTDNGRKENALIHSVFVPYEHLDGNAYTVGATRVIDELSYGGTNGKTIVSDIYRFSERNRNDQTTYLSVSDWHTFNDLALRTASLRTEYDGILLLGDALPGLQFEEEAAEYIVKFGGDLSGGTIPVVYVRGNHETRGAYATELSGALGLEKFYYTVETDACRFVVLDSAEDKNDDHPEYGGMTDYTAHRTQMVEWLEGLTPSEKPTVILSHAPEICIENDLRARAFAAIESLNATLMVSGHYHVAEMRKENDLDILLDGGHSGKSFVASALTLTRTGIGIEAWNDKGTTVLTHTIDYRTPAADC</sequence>
<dbReference type="SUPFAM" id="SSF56300">
    <property type="entry name" value="Metallo-dependent phosphatases"/>
    <property type="match status" value="1"/>
</dbReference>
<dbReference type="Proteomes" id="UP000886891">
    <property type="component" value="Unassembled WGS sequence"/>
</dbReference>
<evidence type="ECO:0000256" key="1">
    <source>
        <dbReference type="SAM" id="Phobius"/>
    </source>
</evidence>
<reference evidence="3" key="1">
    <citation type="submission" date="2020-10" db="EMBL/GenBank/DDBJ databases">
        <authorList>
            <person name="Gilroy R."/>
        </authorList>
    </citation>
    <scope>NUCLEOTIDE SEQUENCE</scope>
    <source>
        <strain evidence="3">23406</strain>
    </source>
</reference>
<organism evidence="3 4">
    <name type="scientific">Candidatus Stercoripulliclostridium merdipullorum</name>
    <dbReference type="NCBI Taxonomy" id="2840952"/>
    <lineage>
        <taxon>Bacteria</taxon>
        <taxon>Bacillati</taxon>
        <taxon>Bacillota</taxon>
        <taxon>Clostridia</taxon>
        <taxon>Eubacteriales</taxon>
        <taxon>Candidatus Stercoripulliclostridium</taxon>
    </lineage>
</organism>
<dbReference type="GO" id="GO:0016787">
    <property type="term" value="F:hydrolase activity"/>
    <property type="evidence" value="ECO:0007669"/>
    <property type="project" value="InterPro"/>
</dbReference>
<keyword evidence="1" id="KW-0472">Membrane</keyword>
<name>A0A9D1NCU6_9FIRM</name>
<comment type="caution">
    <text evidence="3">The sequence shown here is derived from an EMBL/GenBank/DDBJ whole genome shotgun (WGS) entry which is preliminary data.</text>
</comment>
<dbReference type="Pfam" id="PF00149">
    <property type="entry name" value="Metallophos"/>
    <property type="match status" value="1"/>
</dbReference>
<accession>A0A9D1NCU6</accession>
<feature type="transmembrane region" description="Helical" evidence="1">
    <location>
        <begin position="151"/>
        <end position="172"/>
    </location>
</feature>
<feature type="transmembrane region" description="Helical" evidence="1">
    <location>
        <begin position="79"/>
        <end position="104"/>
    </location>
</feature>
<feature type="domain" description="Calcineurin-like phosphoesterase" evidence="2">
    <location>
        <begin position="284"/>
        <end position="460"/>
    </location>
</feature>
<feature type="transmembrane region" description="Helical" evidence="1">
    <location>
        <begin position="50"/>
        <end position="67"/>
    </location>
</feature>
<dbReference type="InterPro" id="IPR004843">
    <property type="entry name" value="Calcineurin-like_PHP"/>
</dbReference>
<gene>
    <name evidence="3" type="ORF">IAB14_04075</name>
</gene>
<keyword evidence="1" id="KW-1133">Transmembrane helix</keyword>
<evidence type="ECO:0000259" key="2">
    <source>
        <dbReference type="Pfam" id="PF00149"/>
    </source>
</evidence>
<feature type="transmembrane region" description="Helical" evidence="1">
    <location>
        <begin position="12"/>
        <end position="30"/>
    </location>
</feature>
<evidence type="ECO:0000313" key="3">
    <source>
        <dbReference type="EMBL" id="HIV00277.1"/>
    </source>
</evidence>
<protein>
    <submittedName>
        <fullName evidence="3">Metallophosphoesterase</fullName>
    </submittedName>
</protein>